<reference evidence="1 2" key="1">
    <citation type="journal article" date="2015" name="Genome Announc.">
        <title>Expanding the biotechnology potential of lactobacilli through comparative genomics of 213 strains and associated genera.</title>
        <authorList>
            <person name="Sun Z."/>
            <person name="Harris H.M."/>
            <person name="McCann A."/>
            <person name="Guo C."/>
            <person name="Argimon S."/>
            <person name="Zhang W."/>
            <person name="Yang X."/>
            <person name="Jeffery I.B."/>
            <person name="Cooney J.C."/>
            <person name="Kagawa T.F."/>
            <person name="Liu W."/>
            <person name="Song Y."/>
            <person name="Salvetti E."/>
            <person name="Wrobel A."/>
            <person name="Rasinkangas P."/>
            <person name="Parkhill J."/>
            <person name="Rea M.C."/>
            <person name="O'Sullivan O."/>
            <person name="Ritari J."/>
            <person name="Douillard F.P."/>
            <person name="Paul Ross R."/>
            <person name="Yang R."/>
            <person name="Briner A.E."/>
            <person name="Felis G.E."/>
            <person name="de Vos W.M."/>
            <person name="Barrangou R."/>
            <person name="Klaenhammer T.R."/>
            <person name="Caufield P.W."/>
            <person name="Cui Y."/>
            <person name="Zhang H."/>
            <person name="O'Toole P.W."/>
        </authorList>
    </citation>
    <scope>NUCLEOTIDE SEQUENCE [LARGE SCALE GENOMIC DNA]</scope>
    <source>
        <strain evidence="1 2">DSM 15833</strain>
    </source>
</reference>
<name>A0A0R1U367_9LACO</name>
<gene>
    <name evidence="1" type="ORF">FC36_GL000705</name>
</gene>
<accession>A0A0R1U367</accession>
<dbReference type="PATRIC" id="fig|1423740.3.peg.752"/>
<comment type="caution">
    <text evidence="1">The sequence shown here is derived from an EMBL/GenBank/DDBJ whole genome shotgun (WGS) entry which is preliminary data.</text>
</comment>
<dbReference type="RefSeq" id="WP_025020205.1">
    <property type="nucleotide sequence ID" value="NZ_AZFH01000001.1"/>
</dbReference>
<dbReference type="Proteomes" id="UP000051048">
    <property type="component" value="Unassembled WGS sequence"/>
</dbReference>
<sequence length="103" mass="11972">MELKDFTEKEQEQIKTGLSTAVIDDKEAADKILALVPAGWIRKIPFFVRKHATTKTVERIKNQNPELYAVAKRPGELPEKEREELRQIITGIFEEKMNKHKIK</sequence>
<dbReference type="EMBL" id="AZFH01000001">
    <property type="protein sequence ID" value="KRL85333.1"/>
    <property type="molecule type" value="Genomic_DNA"/>
</dbReference>
<evidence type="ECO:0000313" key="1">
    <source>
        <dbReference type="EMBL" id="KRL85333.1"/>
    </source>
</evidence>
<dbReference type="OrthoDB" id="3186599at2"/>
<dbReference type="AlphaFoldDB" id="A0A0R1U367"/>
<evidence type="ECO:0000313" key="2">
    <source>
        <dbReference type="Proteomes" id="UP000051048"/>
    </source>
</evidence>
<dbReference type="STRING" id="1423740.FC36_GL000705"/>
<protein>
    <submittedName>
        <fullName evidence="1">Uncharacterized protein</fullName>
    </submittedName>
</protein>
<organism evidence="1 2">
    <name type="scientific">Ligilactobacillus equi DSM 15833 = JCM 10991</name>
    <dbReference type="NCBI Taxonomy" id="1423740"/>
    <lineage>
        <taxon>Bacteria</taxon>
        <taxon>Bacillati</taxon>
        <taxon>Bacillota</taxon>
        <taxon>Bacilli</taxon>
        <taxon>Lactobacillales</taxon>
        <taxon>Lactobacillaceae</taxon>
        <taxon>Ligilactobacillus</taxon>
    </lineage>
</organism>
<proteinExistence type="predicted"/>